<dbReference type="Pfam" id="PF12363">
    <property type="entry name" value="Phage_TAC_12"/>
    <property type="match status" value="1"/>
</dbReference>
<dbReference type="AlphaFoldDB" id="A0A0D6DYW9"/>
<dbReference type="InterPro" id="IPR024410">
    <property type="entry name" value="Phage_TAC_12"/>
</dbReference>
<dbReference type="EMBL" id="LN774769">
    <property type="protein sequence ID" value="CEN29137.1"/>
    <property type="molecule type" value="Genomic_DNA"/>
</dbReference>
<name>A0A0D6DYW9_9LACT</name>
<dbReference type="KEGG" id="lpk:LACPI_1937"/>
<dbReference type="RefSeq" id="WP_047916145.1">
    <property type="nucleotide sequence ID" value="NZ_LN774769.1"/>
</dbReference>
<protein>
    <submittedName>
        <fullName evidence="1">Phage protein</fullName>
    </submittedName>
</protein>
<accession>A0A0D6DYW9</accession>
<sequence length="126" mass="13925">MELTINNNVYQFSFNIGFLRNINKTITVDVDGMDGVKRNVGLRYSVGLLLDGDLETLVDVLELANKGQSTRLTKKAIEEFIDNTDTDVDEVFDGVIEGLKQANATKKATLATIEAIEKAQAEQETK</sequence>
<evidence type="ECO:0000313" key="1">
    <source>
        <dbReference type="EMBL" id="CEN29137.1"/>
    </source>
</evidence>
<dbReference type="Proteomes" id="UP000033166">
    <property type="component" value="Chromosome I"/>
</dbReference>
<gene>
    <name evidence="1" type="ORF">LACPI_1937</name>
</gene>
<evidence type="ECO:0000313" key="2">
    <source>
        <dbReference type="Proteomes" id="UP000033166"/>
    </source>
</evidence>
<dbReference type="HOGENOM" id="CLU_144209_0_1_9"/>
<proteinExistence type="predicted"/>
<organism evidence="1 2">
    <name type="scientific">Pseudolactococcus piscium MKFS47</name>
    <dbReference type="NCBI Taxonomy" id="297352"/>
    <lineage>
        <taxon>Bacteria</taxon>
        <taxon>Bacillati</taxon>
        <taxon>Bacillota</taxon>
        <taxon>Bacilli</taxon>
        <taxon>Lactobacillales</taxon>
        <taxon>Streptococcaceae</taxon>
        <taxon>Pseudolactococcus</taxon>
    </lineage>
</organism>
<reference evidence="2" key="1">
    <citation type="submission" date="2015-01" db="EMBL/GenBank/DDBJ databases">
        <authorList>
            <person name="Andreevskaya M."/>
        </authorList>
    </citation>
    <scope>NUCLEOTIDE SEQUENCE [LARGE SCALE GENOMIC DNA]</scope>
    <source>
        <strain evidence="2">MKFS47</strain>
    </source>
</reference>